<dbReference type="InterPro" id="IPR042213">
    <property type="entry name" value="NBD_C_sf"/>
</dbReference>
<dbReference type="KEGG" id="orm:HTY61_11185"/>
<gene>
    <name evidence="15" type="ORF">HTY61_11185</name>
</gene>
<proteinExistence type="inferred from homology"/>
<keyword evidence="6" id="KW-0119">Carbohydrate metabolism</keyword>
<keyword evidence="2" id="KW-0808">Transferase</keyword>
<dbReference type="Pfam" id="PF17042">
    <property type="entry name" value="NBD_C"/>
    <property type="match status" value="1"/>
</dbReference>
<comment type="catalytic activity">
    <reaction evidence="7">
        <text>3-dehydro-L-erythronate + ATP = 3-dehydro-4-O-phospho-L-erythronate + ADP + H(+)</text>
        <dbReference type="Rhea" id="RHEA:52552"/>
        <dbReference type="ChEBI" id="CHEBI:15378"/>
        <dbReference type="ChEBI" id="CHEBI:30616"/>
        <dbReference type="ChEBI" id="CHEBI:136592"/>
        <dbReference type="ChEBI" id="CHEBI:136670"/>
        <dbReference type="ChEBI" id="CHEBI:456216"/>
        <dbReference type="EC" id="2.7.1.217"/>
    </reaction>
</comment>
<dbReference type="NCBIfam" id="NF043035">
    <property type="entry name" value="OxoTetrKin"/>
    <property type="match status" value="1"/>
</dbReference>
<keyword evidence="5" id="KW-0067">ATP-binding</keyword>
<protein>
    <recommendedName>
        <fullName evidence="11">3-oxo-tetronate kinase</fullName>
        <ecNumber evidence="10">2.7.1.217</ecNumber>
    </recommendedName>
    <alternativeName>
        <fullName evidence="12">3-dehydrotetronate 4-kinase</fullName>
    </alternativeName>
</protein>
<dbReference type="InterPro" id="IPR010737">
    <property type="entry name" value="4-carb_acid_sugar_kinase_N"/>
</dbReference>
<evidence type="ECO:0000313" key="15">
    <source>
        <dbReference type="EMBL" id="QKV18974.1"/>
    </source>
</evidence>
<organism evidence="15 16">
    <name type="scientific">Oricola thermophila</name>
    <dbReference type="NCBI Taxonomy" id="2742145"/>
    <lineage>
        <taxon>Bacteria</taxon>
        <taxon>Pseudomonadati</taxon>
        <taxon>Pseudomonadota</taxon>
        <taxon>Alphaproteobacteria</taxon>
        <taxon>Hyphomicrobiales</taxon>
        <taxon>Ahrensiaceae</taxon>
        <taxon>Oricola</taxon>
    </lineage>
</organism>
<comment type="function">
    <text evidence="9">Catalyzes the ATP-dependent phosphorylation of 3-oxo-tetronate to 3-oxo-tetronate 4-phosphate.</text>
</comment>
<keyword evidence="4 15" id="KW-0418">Kinase</keyword>
<evidence type="ECO:0000256" key="8">
    <source>
        <dbReference type="ARBA" id="ARBA00036346"/>
    </source>
</evidence>
<evidence type="ECO:0000256" key="3">
    <source>
        <dbReference type="ARBA" id="ARBA00022741"/>
    </source>
</evidence>
<evidence type="ECO:0000256" key="7">
    <source>
        <dbReference type="ARBA" id="ARBA00035898"/>
    </source>
</evidence>
<evidence type="ECO:0000256" key="11">
    <source>
        <dbReference type="ARBA" id="ARBA00039461"/>
    </source>
</evidence>
<evidence type="ECO:0000259" key="13">
    <source>
        <dbReference type="Pfam" id="PF07005"/>
    </source>
</evidence>
<dbReference type="Gene3D" id="3.40.50.10840">
    <property type="entry name" value="Putative sugar-binding, N-terminal domain"/>
    <property type="match status" value="1"/>
</dbReference>
<dbReference type="EC" id="2.7.1.217" evidence="10"/>
<feature type="domain" description="Four-carbon acid sugar kinase nucleotide binding" evidence="14">
    <location>
        <begin position="253"/>
        <end position="413"/>
    </location>
</feature>
<feature type="domain" description="Four-carbon acid sugar kinase N-terminal" evidence="13">
    <location>
        <begin position="3"/>
        <end position="226"/>
    </location>
</feature>
<dbReference type="RefSeq" id="WP_175276866.1">
    <property type="nucleotide sequence ID" value="NZ_CP054836.1"/>
</dbReference>
<dbReference type="InterPro" id="IPR050007">
    <property type="entry name" value="OtnK"/>
</dbReference>
<evidence type="ECO:0000256" key="4">
    <source>
        <dbReference type="ARBA" id="ARBA00022777"/>
    </source>
</evidence>
<dbReference type="AlphaFoldDB" id="A0A6N1VDQ2"/>
<dbReference type="SUPFAM" id="SSF142764">
    <property type="entry name" value="YgbK-like"/>
    <property type="match status" value="1"/>
</dbReference>
<dbReference type="GO" id="GO:0005524">
    <property type="term" value="F:ATP binding"/>
    <property type="evidence" value="ECO:0007669"/>
    <property type="project" value="UniProtKB-KW"/>
</dbReference>
<evidence type="ECO:0000256" key="2">
    <source>
        <dbReference type="ARBA" id="ARBA00022679"/>
    </source>
</evidence>
<name>A0A6N1VDQ2_9HYPH</name>
<keyword evidence="16" id="KW-1185">Reference proteome</keyword>
<keyword evidence="3" id="KW-0547">Nucleotide-binding</keyword>
<dbReference type="GO" id="GO:0016301">
    <property type="term" value="F:kinase activity"/>
    <property type="evidence" value="ECO:0007669"/>
    <property type="project" value="UniProtKB-KW"/>
</dbReference>
<evidence type="ECO:0000313" key="16">
    <source>
        <dbReference type="Proteomes" id="UP000509367"/>
    </source>
</evidence>
<sequence>MILGAIADDLTGATDLSLILSRSGMRVVQVIGVPNSLDAIADKADAVVVALKSRTNPAEEAVAMSVAAATALQEAGAKQLFFKYCSTFDSTDEGNIGPVAEALMDHLGTDVSIACPSFPENGRTVYKGHLFVFDQLVSDSPMKDHPLTPMRDPDLVSVLGRQTKIPVRLIAHDIVRGTTEGLAAAISAAPGISIVDAISDDDLRKIGHAAADLALITGGSAVAMGLAEVYREKGWLEPSSGSDTLDLPEGKGVILAGSCSQMTRKQIEKARLTGVPMMQLDPLRIANGETKTEDIVAFVESNAATGRLPPLVYSSADPSVVAAAQQALGRQRAGEIVENLMSAVAAALVARGFNRIISAGGETSGAVVAALGASTLAIGPEIDPGVPWVMTLDADRPMLLALKSGNFGSEDFFLKAWSMLS</sequence>
<accession>A0A6N1VDQ2</accession>
<evidence type="ECO:0000256" key="12">
    <source>
        <dbReference type="ARBA" id="ARBA00041377"/>
    </source>
</evidence>
<dbReference type="InterPro" id="IPR031475">
    <property type="entry name" value="NBD_C"/>
</dbReference>
<dbReference type="InterPro" id="IPR037051">
    <property type="entry name" value="4-carb_acid_sugar_kinase_N_sf"/>
</dbReference>
<comment type="similarity">
    <text evidence="1">Belongs to the four-carbon acid sugar kinase family.</text>
</comment>
<evidence type="ECO:0000256" key="10">
    <source>
        <dbReference type="ARBA" id="ARBA00039095"/>
    </source>
</evidence>
<evidence type="ECO:0000259" key="14">
    <source>
        <dbReference type="Pfam" id="PF17042"/>
    </source>
</evidence>
<evidence type="ECO:0000256" key="1">
    <source>
        <dbReference type="ARBA" id="ARBA00005715"/>
    </source>
</evidence>
<dbReference type="Gene3D" id="3.40.980.20">
    <property type="entry name" value="Four-carbon acid sugar kinase, nucleotide binding domain"/>
    <property type="match status" value="1"/>
</dbReference>
<dbReference type="Proteomes" id="UP000509367">
    <property type="component" value="Chromosome"/>
</dbReference>
<reference evidence="15 16" key="1">
    <citation type="submission" date="2020-06" db="EMBL/GenBank/DDBJ databases">
        <title>Oricola thermophila sp. nov. isolated from a tidal sediments.</title>
        <authorList>
            <person name="Kwon K.K."/>
            <person name="Yang S.-H."/>
            <person name="Park M.-J."/>
        </authorList>
    </citation>
    <scope>NUCLEOTIDE SEQUENCE [LARGE SCALE GENOMIC DNA]</scope>
    <source>
        <strain evidence="15 16">MEBiC13590</strain>
    </source>
</reference>
<evidence type="ECO:0000256" key="5">
    <source>
        <dbReference type="ARBA" id="ARBA00022840"/>
    </source>
</evidence>
<evidence type="ECO:0000256" key="9">
    <source>
        <dbReference type="ARBA" id="ARBA00037335"/>
    </source>
</evidence>
<evidence type="ECO:0000256" key="6">
    <source>
        <dbReference type="ARBA" id="ARBA00023277"/>
    </source>
</evidence>
<dbReference type="Pfam" id="PF07005">
    <property type="entry name" value="SBD_N"/>
    <property type="match status" value="1"/>
</dbReference>
<dbReference type="EMBL" id="CP054836">
    <property type="protein sequence ID" value="QKV18974.1"/>
    <property type="molecule type" value="Genomic_DNA"/>
</dbReference>
<comment type="catalytic activity">
    <reaction evidence="8">
        <text>3-dehydro-D-erythronate + ATP = 3-dehydro-4-O-phospho-D-erythronate + ADP + H(+)</text>
        <dbReference type="Rhea" id="RHEA:52556"/>
        <dbReference type="ChEBI" id="CHEBI:15378"/>
        <dbReference type="ChEBI" id="CHEBI:30616"/>
        <dbReference type="ChEBI" id="CHEBI:57958"/>
        <dbReference type="ChEBI" id="CHEBI:136593"/>
        <dbReference type="ChEBI" id="CHEBI:456216"/>
        <dbReference type="EC" id="2.7.1.217"/>
    </reaction>
</comment>